<feature type="binding site" evidence="13">
    <location>
        <position position="21"/>
    </location>
    <ligand>
        <name>Ca(2+)</name>
        <dbReference type="ChEBI" id="CHEBI:29108"/>
    </ligand>
</feature>
<evidence type="ECO:0000256" key="1">
    <source>
        <dbReference type="ARBA" id="ARBA00004141"/>
    </source>
</evidence>
<keyword evidence="9 15" id="KW-0472">Membrane</keyword>
<evidence type="ECO:0000256" key="6">
    <source>
        <dbReference type="ARBA" id="ARBA00022801"/>
    </source>
</evidence>
<keyword evidence="8 15" id="KW-1133">Transmembrane helix</keyword>
<dbReference type="PANTHER" id="PTHR46139">
    <property type="entry name" value="ALKALINE CERAMIDASE"/>
    <property type="match status" value="1"/>
</dbReference>
<evidence type="ECO:0000256" key="3">
    <source>
        <dbReference type="ARBA" id="ARBA00004991"/>
    </source>
</evidence>
<gene>
    <name evidence="17" type="primary">LOC115824094</name>
</gene>
<evidence type="ECO:0000256" key="5">
    <source>
        <dbReference type="ARBA" id="ARBA00022692"/>
    </source>
</evidence>
<evidence type="ECO:0000313" key="16">
    <source>
        <dbReference type="Proteomes" id="UP000504632"/>
    </source>
</evidence>
<keyword evidence="13" id="KW-0479">Metal-binding</keyword>
<feature type="binding site" evidence="14">
    <location>
        <position position="211"/>
    </location>
    <ligand>
        <name>Zn(2+)</name>
        <dbReference type="ChEBI" id="CHEBI:29105"/>
        <note>catalytic</note>
    </ligand>
</feature>
<comment type="pathway">
    <text evidence="2">Lipid metabolism; sphingolipid metabolism.</text>
</comment>
<evidence type="ECO:0000256" key="13">
    <source>
        <dbReference type="PIRSR" id="PIRSR608901-1"/>
    </source>
</evidence>
<keyword evidence="5 15" id="KW-0812">Transmembrane</keyword>
<comment type="catalytic activity">
    <reaction evidence="12">
        <text>an N-acylsphinganine + H2O = sphinganine + a fatty acid</text>
        <dbReference type="Rhea" id="RHEA:33551"/>
        <dbReference type="ChEBI" id="CHEBI:15377"/>
        <dbReference type="ChEBI" id="CHEBI:28868"/>
        <dbReference type="ChEBI" id="CHEBI:31488"/>
        <dbReference type="ChEBI" id="CHEBI:57817"/>
    </reaction>
    <physiologicalReaction direction="left-to-right" evidence="12">
        <dbReference type="Rhea" id="RHEA:33552"/>
    </physiologicalReaction>
</comment>
<organism evidence="16 17">
    <name type="scientific">Chanos chanos</name>
    <name type="common">Milkfish</name>
    <name type="synonym">Mugil chanos</name>
    <dbReference type="NCBI Taxonomy" id="29144"/>
    <lineage>
        <taxon>Eukaryota</taxon>
        <taxon>Metazoa</taxon>
        <taxon>Chordata</taxon>
        <taxon>Craniata</taxon>
        <taxon>Vertebrata</taxon>
        <taxon>Euteleostomi</taxon>
        <taxon>Actinopterygii</taxon>
        <taxon>Neopterygii</taxon>
        <taxon>Teleostei</taxon>
        <taxon>Ostariophysi</taxon>
        <taxon>Gonorynchiformes</taxon>
        <taxon>Chanidae</taxon>
        <taxon>Chanos</taxon>
    </lineage>
</organism>
<comment type="catalytic activity">
    <reaction evidence="10">
        <text>N-(9Z-octadecenoyl)-sphing-4-enine + H2O = sphing-4-enine + (9Z)-octadecenoate</text>
        <dbReference type="Rhea" id="RHEA:41299"/>
        <dbReference type="ChEBI" id="CHEBI:15377"/>
        <dbReference type="ChEBI" id="CHEBI:30823"/>
        <dbReference type="ChEBI" id="CHEBI:57756"/>
        <dbReference type="ChEBI" id="CHEBI:77996"/>
    </reaction>
    <physiologicalReaction direction="left-to-right" evidence="10">
        <dbReference type="Rhea" id="RHEA:41300"/>
    </physiologicalReaction>
</comment>
<keyword evidence="14" id="KW-0862">Zinc</keyword>
<dbReference type="GO" id="GO:0046512">
    <property type="term" value="P:sphingosine biosynthetic process"/>
    <property type="evidence" value="ECO:0007669"/>
    <property type="project" value="TreeGrafter"/>
</dbReference>
<evidence type="ECO:0000256" key="7">
    <source>
        <dbReference type="ARBA" id="ARBA00022919"/>
    </source>
</evidence>
<dbReference type="UniPathway" id="UPA00222"/>
<evidence type="ECO:0000256" key="9">
    <source>
        <dbReference type="ARBA" id="ARBA00023136"/>
    </source>
</evidence>
<feature type="transmembrane region" description="Helical" evidence="15">
    <location>
        <begin position="33"/>
        <end position="53"/>
    </location>
</feature>
<feature type="transmembrane region" description="Helical" evidence="15">
    <location>
        <begin position="174"/>
        <end position="193"/>
    </location>
</feature>
<keyword evidence="7" id="KW-0746">Sphingolipid metabolism</keyword>
<evidence type="ECO:0000313" key="17">
    <source>
        <dbReference type="RefSeq" id="XP_030644056.1"/>
    </source>
</evidence>
<sequence length="275" mass="31533">MSDLIFWDQLRAGSSEVDWCEGNYLINSSIAEFYNTISNVLFFILPPLSMCLFRQYAAHYNRGIYLIWALLVVVGIGSAYFHATLSFLGQMLDELAILWVLMCAIGMWFPKRHLPRIFRKDRWRFKLAVVMLSGVTTALAFVKPAVNSVSLMTLGIPCSLLLISELRRCENMRVLKLGIISGLWWTLALLCWVSDWMFCEIWSSVNFPYLHCLWHILICLASYLGCVCFAYFDAISEVPERGPVVLFWPSEKWAFIGVPYVTLLCAHKKPSSKLT</sequence>
<keyword evidence="6 15" id="KW-0378">Hydrolase</keyword>
<comment type="cofactor">
    <cofactor evidence="14">
        <name>Zn(2+)</name>
        <dbReference type="ChEBI" id="CHEBI:29105"/>
    </cofactor>
</comment>
<reference evidence="16" key="1">
    <citation type="submission" date="2024-06" db="UniProtKB">
        <authorList>
            <consortium name="RefSeq"/>
        </authorList>
    </citation>
    <scope>NUCLEOTIDE SEQUENCE [LARGE SCALE GENOMIC DNA]</scope>
</reference>
<feature type="binding site" evidence="13">
    <location>
        <position position="32"/>
    </location>
    <ligand>
        <name>Ca(2+)</name>
        <dbReference type="ChEBI" id="CHEBI:29108"/>
    </ligand>
</feature>
<comment type="catalytic activity">
    <reaction evidence="11">
        <text>an N-acylsphing-4-enine + H2O = sphing-4-enine + a fatty acid</text>
        <dbReference type="Rhea" id="RHEA:20856"/>
        <dbReference type="ChEBI" id="CHEBI:15377"/>
        <dbReference type="ChEBI" id="CHEBI:28868"/>
        <dbReference type="ChEBI" id="CHEBI:52639"/>
        <dbReference type="ChEBI" id="CHEBI:57756"/>
        <dbReference type="EC" id="3.5.1.23"/>
    </reaction>
    <physiologicalReaction direction="left-to-right" evidence="11">
        <dbReference type="Rhea" id="RHEA:20857"/>
    </physiologicalReaction>
</comment>
<keyword evidence="13" id="KW-0106">Calcium</keyword>
<feature type="transmembrane region" description="Helical" evidence="15">
    <location>
        <begin position="213"/>
        <end position="232"/>
    </location>
</feature>
<protein>
    <recommendedName>
        <fullName evidence="15">Alkaline ceramidase</fullName>
        <ecNumber evidence="15">3.5.1.-</ecNumber>
    </recommendedName>
</protein>
<comment type="pathway">
    <text evidence="3">Sphingolipid metabolism.</text>
</comment>
<dbReference type="EC" id="3.5.1.-" evidence="15"/>
<evidence type="ECO:0000256" key="10">
    <source>
        <dbReference type="ARBA" id="ARBA00047401"/>
    </source>
</evidence>
<feature type="transmembrane region" description="Helical" evidence="15">
    <location>
        <begin position="65"/>
        <end position="83"/>
    </location>
</feature>
<dbReference type="InParanoid" id="A0A6J2WL66"/>
<feature type="binding site" evidence="14">
    <location>
        <position position="82"/>
    </location>
    <ligand>
        <name>Zn(2+)</name>
        <dbReference type="ChEBI" id="CHEBI:29105"/>
        <note>catalytic</note>
    </ligand>
</feature>
<feature type="binding site" evidence="14">
    <location>
        <position position="215"/>
    </location>
    <ligand>
        <name>Zn(2+)</name>
        <dbReference type="ChEBI" id="CHEBI:29105"/>
        <note>catalytic</note>
    </ligand>
</feature>
<dbReference type="GO" id="GO:0017040">
    <property type="term" value="F:N-acylsphingosine amidohydrolase activity"/>
    <property type="evidence" value="ECO:0007669"/>
    <property type="project" value="UniProtKB-EC"/>
</dbReference>
<feature type="binding site" evidence="13">
    <location>
        <position position="23"/>
    </location>
    <ligand>
        <name>Ca(2+)</name>
        <dbReference type="ChEBI" id="CHEBI:29108"/>
    </ligand>
</feature>
<comment type="function">
    <text evidence="15">Hydrolyzes the sphingolipid ceramide into sphingosine and free fatty acid.</text>
</comment>
<keyword evidence="15" id="KW-0443">Lipid metabolism</keyword>
<name>A0A6J2WL66_CHACN</name>
<dbReference type="GO" id="GO:0046872">
    <property type="term" value="F:metal ion binding"/>
    <property type="evidence" value="ECO:0007669"/>
    <property type="project" value="UniProtKB-KW"/>
</dbReference>
<feature type="binding site" evidence="13">
    <location>
        <position position="19"/>
    </location>
    <ligand>
        <name>Ca(2+)</name>
        <dbReference type="ChEBI" id="CHEBI:29108"/>
    </ligand>
</feature>
<dbReference type="GO" id="GO:0000139">
    <property type="term" value="C:Golgi membrane"/>
    <property type="evidence" value="ECO:0007669"/>
    <property type="project" value="TreeGrafter"/>
</dbReference>
<dbReference type="GeneID" id="115824094"/>
<evidence type="ECO:0000256" key="15">
    <source>
        <dbReference type="RuleBase" id="RU364079"/>
    </source>
</evidence>
<accession>A0A6J2WL66</accession>
<reference evidence="17" key="2">
    <citation type="submission" date="2025-08" db="UniProtKB">
        <authorList>
            <consortium name="RefSeq"/>
        </authorList>
    </citation>
    <scope>IDENTIFICATION</scope>
</reference>
<evidence type="ECO:0000256" key="8">
    <source>
        <dbReference type="ARBA" id="ARBA00022989"/>
    </source>
</evidence>
<dbReference type="AlphaFoldDB" id="A0A6J2WL66"/>
<dbReference type="GO" id="GO:0046514">
    <property type="term" value="P:ceramide catabolic process"/>
    <property type="evidence" value="ECO:0007669"/>
    <property type="project" value="TreeGrafter"/>
</dbReference>
<dbReference type="InterPro" id="IPR008901">
    <property type="entry name" value="ACER"/>
</dbReference>
<evidence type="ECO:0000256" key="2">
    <source>
        <dbReference type="ARBA" id="ARBA00004760"/>
    </source>
</evidence>
<feature type="transmembrane region" description="Helical" evidence="15">
    <location>
        <begin position="148"/>
        <end position="167"/>
    </location>
</feature>
<evidence type="ECO:0000256" key="4">
    <source>
        <dbReference type="ARBA" id="ARBA00009780"/>
    </source>
</evidence>
<feature type="transmembrane region" description="Helical" evidence="15">
    <location>
        <begin position="123"/>
        <end position="142"/>
    </location>
</feature>
<feature type="binding site" evidence="13">
    <location>
        <position position="18"/>
    </location>
    <ligand>
        <name>Ca(2+)</name>
        <dbReference type="ChEBI" id="CHEBI:29108"/>
    </ligand>
</feature>
<dbReference type="OrthoDB" id="187171at2759"/>
<dbReference type="PANTHER" id="PTHR46139:SF1">
    <property type="entry name" value="ALKALINE CERAMIDASE 2"/>
    <property type="match status" value="1"/>
</dbReference>
<evidence type="ECO:0000256" key="14">
    <source>
        <dbReference type="PIRSR" id="PIRSR608901-2"/>
    </source>
</evidence>
<dbReference type="RefSeq" id="XP_030644056.1">
    <property type="nucleotide sequence ID" value="XM_030788196.1"/>
</dbReference>
<evidence type="ECO:0000256" key="12">
    <source>
        <dbReference type="ARBA" id="ARBA00049511"/>
    </source>
</evidence>
<keyword evidence="16" id="KW-1185">Reference proteome</keyword>
<comment type="subcellular location">
    <subcellularLocation>
        <location evidence="1">Membrane</location>
        <topology evidence="1">Multi-pass membrane protein</topology>
    </subcellularLocation>
</comment>
<feature type="transmembrane region" description="Helical" evidence="15">
    <location>
        <begin position="95"/>
        <end position="111"/>
    </location>
</feature>
<comment type="similarity">
    <text evidence="4 15">Belongs to the alkaline ceramidase family.</text>
</comment>
<dbReference type="Proteomes" id="UP000504632">
    <property type="component" value="Chromosome 11"/>
</dbReference>
<dbReference type="Pfam" id="PF05875">
    <property type="entry name" value="Ceramidase"/>
    <property type="match status" value="1"/>
</dbReference>
<evidence type="ECO:0000256" key="11">
    <source>
        <dbReference type="ARBA" id="ARBA00048323"/>
    </source>
</evidence>
<proteinExistence type="inferred from homology"/>